<dbReference type="AlphaFoldDB" id="A0A366CXU3"/>
<keyword evidence="3" id="KW-0012">Acyltransferase</keyword>
<protein>
    <submittedName>
        <fullName evidence="3">Lecithin:retinol acyltransferase</fullName>
    </submittedName>
</protein>
<sequence length="157" mass="16784">MDSKIKPGDKLYRSKSIVEHSGVYLGNNQVVHNSPSNHTEVVGLEEFADGKAVKVISNQHTDVGELNARVQTLLSKETKYQLFSNNCEQVSSFLLTGKKYSPQIAATGVGFVGGFAGAYISGGKPNIKSALMFGALGALIGCLVSNATREYDDVITQ</sequence>
<dbReference type="GO" id="GO:0016746">
    <property type="term" value="F:acyltransferase activity"/>
    <property type="evidence" value="ECO:0007669"/>
    <property type="project" value="UniProtKB-KW"/>
</dbReference>
<evidence type="ECO:0000313" key="3">
    <source>
        <dbReference type="EMBL" id="RBO82661.1"/>
    </source>
</evidence>
<dbReference type="PROSITE" id="PS51934">
    <property type="entry name" value="LRAT"/>
    <property type="match status" value="1"/>
</dbReference>
<accession>A0A366CXU3</accession>
<name>A0A366CXU3_9GAMM</name>
<evidence type="ECO:0000313" key="4">
    <source>
        <dbReference type="Proteomes" id="UP000252086"/>
    </source>
</evidence>
<dbReference type="Proteomes" id="UP000252086">
    <property type="component" value="Unassembled WGS sequence"/>
</dbReference>
<organism evidence="3 4">
    <name type="scientific">Marinomonas aquiplantarum</name>
    <dbReference type="NCBI Taxonomy" id="491951"/>
    <lineage>
        <taxon>Bacteria</taxon>
        <taxon>Pseudomonadati</taxon>
        <taxon>Pseudomonadota</taxon>
        <taxon>Gammaproteobacteria</taxon>
        <taxon>Oceanospirillales</taxon>
        <taxon>Oceanospirillaceae</taxon>
        <taxon>Marinomonas</taxon>
    </lineage>
</organism>
<dbReference type="InterPro" id="IPR007053">
    <property type="entry name" value="LRAT_dom"/>
</dbReference>
<reference evidence="3 4" key="1">
    <citation type="submission" date="2018-06" db="EMBL/GenBank/DDBJ databases">
        <title>Genomic Encyclopedia of Type Strains, Phase III (KMG-III): the genomes of soil and plant-associated and newly described type strains.</title>
        <authorList>
            <person name="Whitman W."/>
        </authorList>
    </citation>
    <scope>NUCLEOTIDE SEQUENCE [LARGE SCALE GENOMIC DNA]</scope>
    <source>
        <strain evidence="3 4">CECT 7732</strain>
    </source>
</reference>
<dbReference type="EMBL" id="QNRF01000005">
    <property type="protein sequence ID" value="RBO82661.1"/>
    <property type="molecule type" value="Genomic_DNA"/>
</dbReference>
<feature type="domain" description="LRAT" evidence="2">
    <location>
        <begin position="10"/>
        <end position="103"/>
    </location>
</feature>
<evidence type="ECO:0000259" key="2">
    <source>
        <dbReference type="PROSITE" id="PS51934"/>
    </source>
</evidence>
<feature type="transmembrane region" description="Helical" evidence="1">
    <location>
        <begin position="104"/>
        <end position="121"/>
    </location>
</feature>
<keyword evidence="1" id="KW-0472">Membrane</keyword>
<dbReference type="OrthoDB" id="9812095at2"/>
<dbReference type="Gene3D" id="3.90.1720.10">
    <property type="entry name" value="endopeptidase domain like (from Nostoc punctiforme)"/>
    <property type="match status" value="1"/>
</dbReference>
<evidence type="ECO:0000256" key="1">
    <source>
        <dbReference type="SAM" id="Phobius"/>
    </source>
</evidence>
<keyword evidence="4" id="KW-1185">Reference proteome</keyword>
<dbReference type="RefSeq" id="WP_113874622.1">
    <property type="nucleotide sequence ID" value="NZ_QNRF01000005.1"/>
</dbReference>
<keyword evidence="3" id="KW-0808">Transferase</keyword>
<keyword evidence="1" id="KW-1133">Transmembrane helix</keyword>
<proteinExistence type="predicted"/>
<gene>
    <name evidence="3" type="ORF">DFP76_105130</name>
</gene>
<dbReference type="Pfam" id="PF04970">
    <property type="entry name" value="LRAT"/>
    <property type="match status" value="1"/>
</dbReference>
<keyword evidence="1" id="KW-0812">Transmembrane</keyword>
<feature type="transmembrane region" description="Helical" evidence="1">
    <location>
        <begin position="127"/>
        <end position="147"/>
    </location>
</feature>
<comment type="caution">
    <text evidence="3">The sequence shown here is derived from an EMBL/GenBank/DDBJ whole genome shotgun (WGS) entry which is preliminary data.</text>
</comment>